<proteinExistence type="predicted"/>
<gene>
    <name evidence="1" type="ORF">RLTM_10283</name>
</gene>
<dbReference type="SUPFAM" id="SSF88723">
    <property type="entry name" value="PIN domain-like"/>
    <property type="match status" value="1"/>
</dbReference>
<name>H7GIB9_9DEIN</name>
<dbReference type="RefSeq" id="WP_008633688.1">
    <property type="nucleotide sequence ID" value="NZ_AIJQ01000017.1"/>
</dbReference>
<dbReference type="AlphaFoldDB" id="H7GIB9"/>
<dbReference type="PATRIC" id="fig|456163.3.peg.2260"/>
<dbReference type="Proteomes" id="UP000053186">
    <property type="component" value="Unassembled WGS sequence"/>
</dbReference>
<accession>H7GIB9</accession>
<evidence type="ECO:0000313" key="1">
    <source>
        <dbReference type="EMBL" id="EIA38274.1"/>
    </source>
</evidence>
<dbReference type="EMBL" id="AIJQ01000017">
    <property type="protein sequence ID" value="EIA38274.1"/>
    <property type="molecule type" value="Genomic_DNA"/>
</dbReference>
<evidence type="ECO:0000313" key="2">
    <source>
        <dbReference type="Proteomes" id="UP000053186"/>
    </source>
</evidence>
<dbReference type="InterPro" id="IPR029060">
    <property type="entry name" value="PIN-like_dom_sf"/>
</dbReference>
<organism evidence="1 2">
    <name type="scientific">Thermus parvatiensis</name>
    <dbReference type="NCBI Taxonomy" id="456163"/>
    <lineage>
        <taxon>Bacteria</taxon>
        <taxon>Thermotogati</taxon>
        <taxon>Deinococcota</taxon>
        <taxon>Deinococci</taxon>
        <taxon>Thermales</taxon>
        <taxon>Thermaceae</taxon>
        <taxon>Thermus</taxon>
    </lineage>
</organism>
<keyword evidence="2" id="KW-1185">Reference proteome</keyword>
<comment type="caution">
    <text evidence="1">The sequence shown here is derived from an EMBL/GenBank/DDBJ whole genome shotgun (WGS) entry which is preliminary data.</text>
</comment>
<protein>
    <recommendedName>
        <fullName evidence="3">PIN domain-containing protein</fullName>
    </recommendedName>
</protein>
<evidence type="ECO:0008006" key="3">
    <source>
        <dbReference type="Google" id="ProtNLM"/>
    </source>
</evidence>
<sequence>MDLLDLNVWFALLVPEHPFHARARAYWERASDPFLVRVTALGLLRLLTNAKAMGGSWRRPSDP</sequence>
<reference evidence="1 2" key="1">
    <citation type="journal article" date="2012" name="J. Bacteriol.">
        <title>Draft genome sequence of Thermus sp. strain RL, isolated from a hot water spring located atop the Himalayan ranges at Manikaran, India.</title>
        <authorList>
            <person name="Dwivedi V."/>
            <person name="Sangwan N."/>
            <person name="Nigam A."/>
            <person name="Garg N."/>
            <person name="Niharika N."/>
            <person name="Khurana P."/>
            <person name="Khurana J.P."/>
            <person name="Lal R."/>
        </authorList>
    </citation>
    <scope>NUCLEOTIDE SEQUENCE [LARGE SCALE GENOMIC DNA]</scope>
    <source>
        <strain evidence="1 2">RL</strain>
    </source>
</reference>